<comment type="subcellular location">
    <subcellularLocation>
        <location evidence="1">Membrane</location>
        <topology evidence="1">Multi-pass membrane protein</topology>
    </subcellularLocation>
</comment>
<feature type="domain" description="Major facilitator superfamily (MFS) profile" evidence="3">
    <location>
        <begin position="1"/>
        <end position="186"/>
    </location>
</feature>
<dbReference type="OrthoDB" id="6499973at2759"/>
<dbReference type="InterPro" id="IPR036259">
    <property type="entry name" value="MFS_trans_sf"/>
</dbReference>
<dbReference type="PROSITE" id="PS50850">
    <property type="entry name" value="MFS"/>
    <property type="match status" value="1"/>
</dbReference>
<dbReference type="GO" id="GO:0016020">
    <property type="term" value="C:membrane"/>
    <property type="evidence" value="ECO:0007669"/>
    <property type="project" value="UniProtKB-SubCell"/>
</dbReference>
<dbReference type="Proteomes" id="UP000518752">
    <property type="component" value="Unassembled WGS sequence"/>
</dbReference>
<evidence type="ECO:0000256" key="1">
    <source>
        <dbReference type="ARBA" id="ARBA00004141"/>
    </source>
</evidence>
<organism evidence="4 5">
    <name type="scientific">Collybiopsis confluens</name>
    <dbReference type="NCBI Taxonomy" id="2823264"/>
    <lineage>
        <taxon>Eukaryota</taxon>
        <taxon>Fungi</taxon>
        <taxon>Dikarya</taxon>
        <taxon>Basidiomycota</taxon>
        <taxon>Agaricomycotina</taxon>
        <taxon>Agaricomycetes</taxon>
        <taxon>Agaricomycetidae</taxon>
        <taxon>Agaricales</taxon>
        <taxon>Marasmiineae</taxon>
        <taxon>Omphalotaceae</taxon>
        <taxon>Collybiopsis</taxon>
    </lineage>
</organism>
<feature type="transmembrane region" description="Helical" evidence="2">
    <location>
        <begin position="12"/>
        <end position="32"/>
    </location>
</feature>
<feature type="transmembrane region" description="Helical" evidence="2">
    <location>
        <begin position="147"/>
        <end position="168"/>
    </location>
</feature>
<keyword evidence="2" id="KW-0812">Transmembrane</keyword>
<evidence type="ECO:0000313" key="5">
    <source>
        <dbReference type="Proteomes" id="UP000518752"/>
    </source>
</evidence>
<dbReference type="EMBL" id="JAACJN010000048">
    <property type="protein sequence ID" value="KAF5383354.1"/>
    <property type="molecule type" value="Genomic_DNA"/>
</dbReference>
<evidence type="ECO:0000256" key="2">
    <source>
        <dbReference type="SAM" id="Phobius"/>
    </source>
</evidence>
<dbReference type="SUPFAM" id="SSF103473">
    <property type="entry name" value="MFS general substrate transporter"/>
    <property type="match status" value="1"/>
</dbReference>
<dbReference type="GO" id="GO:0022857">
    <property type="term" value="F:transmembrane transporter activity"/>
    <property type="evidence" value="ECO:0007669"/>
    <property type="project" value="InterPro"/>
</dbReference>
<feature type="transmembrane region" description="Helical" evidence="2">
    <location>
        <begin position="65"/>
        <end position="87"/>
    </location>
</feature>
<reference evidence="4 5" key="1">
    <citation type="journal article" date="2020" name="ISME J.">
        <title>Uncovering the hidden diversity of litter-decomposition mechanisms in mushroom-forming fungi.</title>
        <authorList>
            <person name="Floudas D."/>
            <person name="Bentzer J."/>
            <person name="Ahren D."/>
            <person name="Johansson T."/>
            <person name="Persson P."/>
            <person name="Tunlid A."/>
        </authorList>
    </citation>
    <scope>NUCLEOTIDE SEQUENCE [LARGE SCALE GENOMIC DNA]</scope>
    <source>
        <strain evidence="4 5">CBS 406.79</strain>
    </source>
</reference>
<gene>
    <name evidence="4" type="ORF">D9757_008416</name>
</gene>
<dbReference type="InterPro" id="IPR020846">
    <property type="entry name" value="MFS_dom"/>
</dbReference>
<accession>A0A8H5HHB7</accession>
<proteinExistence type="predicted"/>
<comment type="caution">
    <text evidence="4">The sequence shown here is derived from an EMBL/GenBank/DDBJ whole genome shotgun (WGS) entry which is preliminary data.</text>
</comment>
<feature type="transmembrane region" description="Helical" evidence="2">
    <location>
        <begin position="39"/>
        <end position="59"/>
    </location>
</feature>
<evidence type="ECO:0000259" key="3">
    <source>
        <dbReference type="PROSITE" id="PS50850"/>
    </source>
</evidence>
<keyword evidence="2" id="KW-0472">Membrane</keyword>
<name>A0A8H5HHB7_9AGAR</name>
<keyword evidence="2" id="KW-1133">Transmembrane helix</keyword>
<feature type="transmembrane region" description="Helical" evidence="2">
    <location>
        <begin position="99"/>
        <end position="115"/>
    </location>
</feature>
<keyword evidence="5" id="KW-1185">Reference proteome</keyword>
<evidence type="ECO:0000313" key="4">
    <source>
        <dbReference type="EMBL" id="KAF5383354.1"/>
    </source>
</evidence>
<sequence>MALFPRDYMLINYLQAIPLFASGVGSVIPGFFADKYGTMGMNIICQLVAAASAFLLYAGSTSGGIIVFGALYGFFYGSTLALIAPVIMTIMTSEADRGYVIGLAMAPLAIVPIITKSPLSDKIVNYVSVPANGGWTSGISKDWGKGVIFTALLLIAGATLQMVARYLCIKETRTTSPAEAPNSQAA</sequence>
<dbReference type="Gene3D" id="1.20.1250.20">
    <property type="entry name" value="MFS general substrate transporter like domains"/>
    <property type="match status" value="1"/>
</dbReference>
<dbReference type="AlphaFoldDB" id="A0A8H5HHB7"/>
<protein>
    <recommendedName>
        <fullName evidence="3">Major facilitator superfamily (MFS) profile domain-containing protein</fullName>
    </recommendedName>
</protein>